<evidence type="ECO:0000313" key="2">
    <source>
        <dbReference type="Proteomes" id="UP001462502"/>
    </source>
</evidence>
<gene>
    <name evidence="1" type="ORF">ABI908_11075</name>
</gene>
<comment type="caution">
    <text evidence="1">The sequence shown here is derived from an EMBL/GenBank/DDBJ whole genome shotgun (WGS) entry which is preliminary data.</text>
</comment>
<dbReference type="EMBL" id="JBDXMI010000001">
    <property type="protein sequence ID" value="MEO9384638.1"/>
    <property type="molecule type" value="Genomic_DNA"/>
</dbReference>
<reference evidence="1 2" key="1">
    <citation type="submission" date="2024-05" db="EMBL/GenBank/DDBJ databases">
        <authorList>
            <person name="De Oliveira J.P."/>
            <person name="Noriler S.A."/>
            <person name="De Oliveira A.G."/>
            <person name="Sipoli D.S."/>
        </authorList>
    </citation>
    <scope>NUCLEOTIDE SEQUENCE [LARGE SCALE GENOMIC DNA]</scope>
    <source>
        <strain evidence="1 2">LABIM192</strain>
    </source>
</reference>
<dbReference type="Proteomes" id="UP001462502">
    <property type="component" value="Unassembled WGS sequence"/>
</dbReference>
<name>A0ABV0IU53_9NEIS</name>
<evidence type="ECO:0000313" key="1">
    <source>
        <dbReference type="EMBL" id="MEO9384638.1"/>
    </source>
</evidence>
<accession>A0ABV0IU53</accession>
<dbReference type="RefSeq" id="WP_347949871.1">
    <property type="nucleotide sequence ID" value="NZ_JBDXMI010000001.1"/>
</dbReference>
<protein>
    <submittedName>
        <fullName evidence="1">Uncharacterized protein</fullName>
    </submittedName>
</protein>
<proteinExistence type="predicted"/>
<organism evidence="1 2">
    <name type="scientific">Chromobacterium phragmitis</name>
    <dbReference type="NCBI Taxonomy" id="2202141"/>
    <lineage>
        <taxon>Bacteria</taxon>
        <taxon>Pseudomonadati</taxon>
        <taxon>Pseudomonadota</taxon>
        <taxon>Betaproteobacteria</taxon>
        <taxon>Neisseriales</taxon>
        <taxon>Chromobacteriaceae</taxon>
        <taxon>Chromobacterium</taxon>
    </lineage>
</organism>
<sequence>MAADADPALARAAAGGVLPAAAAALALGNDAAGAFCALELRR</sequence>
<keyword evidence="2" id="KW-1185">Reference proteome</keyword>